<comment type="similarity">
    <text evidence="1">Belongs to the LysR transcriptional regulatory family.</text>
</comment>
<keyword evidence="2" id="KW-0805">Transcription regulation</keyword>
<dbReference type="EMBL" id="CP006569">
    <property type="protein sequence ID" value="AHF77023.1"/>
    <property type="molecule type" value="Genomic_DNA"/>
</dbReference>
<evidence type="ECO:0000259" key="5">
    <source>
        <dbReference type="PROSITE" id="PS50931"/>
    </source>
</evidence>
<dbReference type="SUPFAM" id="SSF53850">
    <property type="entry name" value="Periplasmic binding protein-like II"/>
    <property type="match status" value="1"/>
</dbReference>
<dbReference type="FunFam" id="1.10.10.10:FF:000001">
    <property type="entry name" value="LysR family transcriptional regulator"/>
    <property type="match status" value="1"/>
</dbReference>
<dbReference type="SUPFAM" id="SSF46785">
    <property type="entry name" value="Winged helix' DNA-binding domain"/>
    <property type="match status" value="1"/>
</dbReference>
<feature type="domain" description="HTH lysR-type" evidence="5">
    <location>
        <begin position="7"/>
        <end position="64"/>
    </location>
</feature>
<keyword evidence="4" id="KW-0804">Transcription</keyword>
<dbReference type="PROSITE" id="PS50931">
    <property type="entry name" value="HTH_LYSR"/>
    <property type="match status" value="1"/>
</dbReference>
<dbReference type="AlphaFoldDB" id="W0HY04"/>
<dbReference type="PATRIC" id="fig|1239307.3.peg.2173"/>
<dbReference type="GO" id="GO:0003700">
    <property type="term" value="F:DNA-binding transcription factor activity"/>
    <property type="evidence" value="ECO:0007669"/>
    <property type="project" value="InterPro"/>
</dbReference>
<dbReference type="GO" id="GO:0003677">
    <property type="term" value="F:DNA binding"/>
    <property type="evidence" value="ECO:0007669"/>
    <property type="project" value="UniProtKB-KW"/>
</dbReference>
<organism evidence="6 7">
    <name type="scientific">Sodalis praecaptivus</name>
    <dbReference type="NCBI Taxonomy" id="1239307"/>
    <lineage>
        <taxon>Bacteria</taxon>
        <taxon>Pseudomonadati</taxon>
        <taxon>Pseudomonadota</taxon>
        <taxon>Gammaproteobacteria</taxon>
        <taxon>Enterobacterales</taxon>
        <taxon>Bruguierivoracaceae</taxon>
        <taxon>Sodalis</taxon>
    </lineage>
</organism>
<dbReference type="CDD" id="cd05466">
    <property type="entry name" value="PBP2_LTTR_substrate"/>
    <property type="match status" value="1"/>
</dbReference>
<dbReference type="InterPro" id="IPR005119">
    <property type="entry name" value="LysR_subst-bd"/>
</dbReference>
<proteinExistence type="inferred from homology"/>
<evidence type="ECO:0000313" key="7">
    <source>
        <dbReference type="Proteomes" id="UP000019028"/>
    </source>
</evidence>
<gene>
    <name evidence="6" type="ORF">Sant_1971</name>
</gene>
<dbReference type="PRINTS" id="PR00039">
    <property type="entry name" value="HTHLYSR"/>
</dbReference>
<evidence type="ECO:0000256" key="3">
    <source>
        <dbReference type="ARBA" id="ARBA00023125"/>
    </source>
</evidence>
<dbReference type="RefSeq" id="WP_051440149.1">
    <property type="nucleotide sequence ID" value="NZ_CP006569.1"/>
</dbReference>
<sequence length="282" mass="31479">MNISDNLDPVLLRVFITVCQYGSMSRAATELGRTQSALSIQIIRLEELLGVRLLHRTGRGVRPTPEGEMFLSYARRLLTLADEAVNQLQGWSDTTAISIGIPENHAATVFPEVLNRLRRLSPGMHVRVAVDYDERVARGWENGNFDIAIGATQFFSAQPEKSWLSQLHWVCSPDFIPDLNQPLALVVYGETCFMRKIMLQALTGADIEYKIVVTSSNMGVITAAVESGMGIALVAPDIFRQSTMKKVNLPVPDLTISYGMYVAPHRTTAFRRILEILDSFFY</sequence>
<evidence type="ECO:0000313" key="6">
    <source>
        <dbReference type="EMBL" id="AHF77023.1"/>
    </source>
</evidence>
<dbReference type="Gene3D" id="3.40.190.10">
    <property type="entry name" value="Periplasmic binding protein-like II"/>
    <property type="match status" value="2"/>
</dbReference>
<dbReference type="OrthoDB" id="5723059at2"/>
<dbReference type="InterPro" id="IPR036388">
    <property type="entry name" value="WH-like_DNA-bd_sf"/>
</dbReference>
<dbReference type="InterPro" id="IPR036390">
    <property type="entry name" value="WH_DNA-bd_sf"/>
</dbReference>
<protein>
    <submittedName>
        <fullName evidence="6">LysR family transcriptional regulator</fullName>
    </submittedName>
</protein>
<reference evidence="6 7" key="1">
    <citation type="journal article" date="2014" name="Genome Biol. Evol.">
        <title>Genome degeneration and adaptation in a nascent stage of symbiosis.</title>
        <authorList>
            <person name="Oakeson K.F."/>
            <person name="Gil R."/>
            <person name="Clayton A.L."/>
            <person name="Dunn D.M."/>
            <person name="von Niederhausern A.C."/>
            <person name="Hamil C."/>
            <person name="Aoyagi A."/>
            <person name="Duval B."/>
            <person name="Baca A."/>
            <person name="Silva F.J."/>
            <person name="Vallier A."/>
            <person name="Jackson D.G."/>
            <person name="Latorre A."/>
            <person name="Weiss R.B."/>
            <person name="Heddi A."/>
            <person name="Moya A."/>
            <person name="Dale C."/>
        </authorList>
    </citation>
    <scope>NUCLEOTIDE SEQUENCE [LARGE SCALE GENOMIC DNA]</scope>
    <source>
        <strain evidence="6 7">HS1</strain>
    </source>
</reference>
<dbReference type="HOGENOM" id="CLU_039613_1_0_6"/>
<evidence type="ECO:0000256" key="2">
    <source>
        <dbReference type="ARBA" id="ARBA00023015"/>
    </source>
</evidence>
<evidence type="ECO:0000256" key="4">
    <source>
        <dbReference type="ARBA" id="ARBA00023163"/>
    </source>
</evidence>
<dbReference type="Pfam" id="PF03466">
    <property type="entry name" value="LysR_substrate"/>
    <property type="match status" value="1"/>
</dbReference>
<keyword evidence="3" id="KW-0238">DNA-binding</keyword>
<dbReference type="PANTHER" id="PTHR30579">
    <property type="entry name" value="TRANSCRIPTIONAL REGULATOR"/>
    <property type="match status" value="1"/>
</dbReference>
<dbReference type="PANTHER" id="PTHR30579:SF7">
    <property type="entry name" value="HTH-TYPE TRANSCRIPTIONAL REGULATOR LRHA-RELATED"/>
    <property type="match status" value="1"/>
</dbReference>
<keyword evidence="7" id="KW-1185">Reference proteome</keyword>
<evidence type="ECO:0000256" key="1">
    <source>
        <dbReference type="ARBA" id="ARBA00009437"/>
    </source>
</evidence>
<dbReference type="Gene3D" id="1.10.10.10">
    <property type="entry name" value="Winged helix-like DNA-binding domain superfamily/Winged helix DNA-binding domain"/>
    <property type="match status" value="1"/>
</dbReference>
<dbReference type="InterPro" id="IPR050176">
    <property type="entry name" value="LTTR"/>
</dbReference>
<name>W0HY04_9GAMM</name>
<dbReference type="KEGG" id="sod:Sant_1971"/>
<accession>W0HY04</accession>
<dbReference type="Pfam" id="PF00126">
    <property type="entry name" value="HTH_1"/>
    <property type="match status" value="1"/>
</dbReference>
<dbReference type="Proteomes" id="UP000019028">
    <property type="component" value="Chromosome"/>
</dbReference>
<dbReference type="InterPro" id="IPR000847">
    <property type="entry name" value="LysR_HTH_N"/>
</dbReference>